<accession>J3M090</accession>
<dbReference type="Gramene" id="OB04G28150.1">
    <property type="protein sequence ID" value="OB04G28150.1"/>
    <property type="gene ID" value="OB04G28150"/>
</dbReference>
<evidence type="ECO:0000313" key="4">
    <source>
        <dbReference type="Proteomes" id="UP000006038"/>
    </source>
</evidence>
<dbReference type="EnsemblPlants" id="OB04G28150.1">
    <property type="protein sequence ID" value="OB04G28150.1"/>
    <property type="gene ID" value="OB04G28150"/>
</dbReference>
<dbReference type="InterPro" id="IPR027923">
    <property type="entry name" value="Hydrophob_seed_dom"/>
</dbReference>
<dbReference type="Pfam" id="PF14547">
    <property type="entry name" value="Hydrophob_seed"/>
    <property type="match status" value="1"/>
</dbReference>
<reference evidence="3" key="2">
    <citation type="submission" date="2013-04" db="UniProtKB">
        <authorList>
            <consortium name="EnsemblPlants"/>
        </authorList>
    </citation>
    <scope>IDENTIFICATION</scope>
</reference>
<dbReference type="CDD" id="cd01958">
    <property type="entry name" value="HPS_like"/>
    <property type="match status" value="1"/>
</dbReference>
<protein>
    <recommendedName>
        <fullName evidence="2">Bifunctional inhibitor/plant lipid transfer protein/seed storage helical domain-containing protein</fullName>
    </recommendedName>
</protein>
<dbReference type="STRING" id="4533.J3M090"/>
<feature type="domain" description="Bifunctional inhibitor/plant lipid transfer protein/seed storage helical" evidence="2">
    <location>
        <begin position="58"/>
        <end position="139"/>
    </location>
</feature>
<organism evidence="3">
    <name type="scientific">Oryza brachyantha</name>
    <name type="common">malo sina</name>
    <dbReference type="NCBI Taxonomy" id="4533"/>
    <lineage>
        <taxon>Eukaryota</taxon>
        <taxon>Viridiplantae</taxon>
        <taxon>Streptophyta</taxon>
        <taxon>Embryophyta</taxon>
        <taxon>Tracheophyta</taxon>
        <taxon>Spermatophyta</taxon>
        <taxon>Magnoliopsida</taxon>
        <taxon>Liliopsida</taxon>
        <taxon>Poales</taxon>
        <taxon>Poaceae</taxon>
        <taxon>BOP clade</taxon>
        <taxon>Oryzoideae</taxon>
        <taxon>Oryzeae</taxon>
        <taxon>Oryzinae</taxon>
        <taxon>Oryza</taxon>
    </lineage>
</organism>
<dbReference type="HOGENOM" id="CLU_055715_2_1_1"/>
<dbReference type="Gene3D" id="1.10.110.10">
    <property type="entry name" value="Plant lipid-transfer and hydrophobic proteins"/>
    <property type="match status" value="1"/>
</dbReference>
<proteinExistence type="predicted"/>
<evidence type="ECO:0000256" key="1">
    <source>
        <dbReference type="SAM" id="SignalP"/>
    </source>
</evidence>
<name>J3M090_ORYBR</name>
<dbReference type="SMART" id="SM00499">
    <property type="entry name" value="AAI"/>
    <property type="match status" value="1"/>
</dbReference>
<dbReference type="SUPFAM" id="SSF47699">
    <property type="entry name" value="Bifunctional inhibitor/lipid-transfer protein/seed storage 2S albumin"/>
    <property type="match status" value="1"/>
</dbReference>
<evidence type="ECO:0000259" key="2">
    <source>
        <dbReference type="SMART" id="SM00499"/>
    </source>
</evidence>
<feature type="signal peptide" evidence="1">
    <location>
        <begin position="1"/>
        <end position="23"/>
    </location>
</feature>
<dbReference type="Proteomes" id="UP000006038">
    <property type="component" value="Chromosome 4"/>
</dbReference>
<dbReference type="PANTHER" id="PTHR31731">
    <property type="match status" value="1"/>
</dbReference>
<keyword evidence="1" id="KW-0732">Signal</keyword>
<reference evidence="3" key="1">
    <citation type="journal article" date="2013" name="Nat. Commun.">
        <title>Whole-genome sequencing of Oryza brachyantha reveals mechanisms underlying Oryza genome evolution.</title>
        <authorList>
            <person name="Chen J."/>
            <person name="Huang Q."/>
            <person name="Gao D."/>
            <person name="Wang J."/>
            <person name="Lang Y."/>
            <person name="Liu T."/>
            <person name="Li B."/>
            <person name="Bai Z."/>
            <person name="Luis Goicoechea J."/>
            <person name="Liang C."/>
            <person name="Chen C."/>
            <person name="Zhang W."/>
            <person name="Sun S."/>
            <person name="Liao Y."/>
            <person name="Zhang X."/>
            <person name="Yang L."/>
            <person name="Song C."/>
            <person name="Wang M."/>
            <person name="Shi J."/>
            <person name="Liu G."/>
            <person name="Liu J."/>
            <person name="Zhou H."/>
            <person name="Zhou W."/>
            <person name="Yu Q."/>
            <person name="An N."/>
            <person name="Chen Y."/>
            <person name="Cai Q."/>
            <person name="Wang B."/>
            <person name="Liu B."/>
            <person name="Min J."/>
            <person name="Huang Y."/>
            <person name="Wu H."/>
            <person name="Li Z."/>
            <person name="Zhang Y."/>
            <person name="Yin Y."/>
            <person name="Song W."/>
            <person name="Jiang J."/>
            <person name="Jackson S.A."/>
            <person name="Wing R.A."/>
            <person name="Wang J."/>
            <person name="Chen M."/>
        </authorList>
    </citation>
    <scope>NUCLEOTIDE SEQUENCE [LARGE SCALE GENOMIC DNA]</scope>
    <source>
        <strain evidence="3">cv. IRGC 101232</strain>
    </source>
</reference>
<feature type="chain" id="PRO_5003774162" description="Bifunctional inhibitor/plant lipid transfer protein/seed storage helical domain-containing protein" evidence="1">
    <location>
        <begin position="24"/>
        <end position="140"/>
    </location>
</feature>
<keyword evidence="4" id="KW-1185">Reference proteome</keyword>
<dbReference type="eggNOG" id="ENOG502S26K">
    <property type="taxonomic scope" value="Eukaryota"/>
</dbReference>
<dbReference type="AlphaFoldDB" id="J3M090"/>
<sequence>MASGKVLVLLLGINLLFFTTANACGCACGKCPTPTPPALPPPPPPPTPTPTPSSHGKCPVNTLKFGACADVLGAISGEVGQVPAEPCCSLIDGLADLEAAVCLCTALKANVLGIVVNIPVKLSLLVNYCGKCVPSGYTCA</sequence>
<dbReference type="InterPro" id="IPR036312">
    <property type="entry name" value="Bifun_inhib/LTP/seed_sf"/>
</dbReference>
<evidence type="ECO:0000313" key="3">
    <source>
        <dbReference type="EnsemblPlants" id="OB04G28150.1"/>
    </source>
</evidence>
<dbReference type="InterPro" id="IPR051636">
    <property type="entry name" value="Plant_LTP/defense-related"/>
</dbReference>
<dbReference type="InterPro" id="IPR016140">
    <property type="entry name" value="Bifunc_inhib/LTP/seed_store"/>
</dbReference>